<evidence type="ECO:0000313" key="8">
    <source>
        <dbReference type="Proteomes" id="UP001220256"/>
    </source>
</evidence>
<evidence type="ECO:0000256" key="6">
    <source>
        <dbReference type="PROSITE-ProRule" id="PRU00221"/>
    </source>
</evidence>
<gene>
    <name evidence="7" type="ORF">N7505_002115</name>
</gene>
<dbReference type="Pfam" id="PF00400">
    <property type="entry name" value="WD40"/>
    <property type="match status" value="3"/>
</dbReference>
<keyword evidence="1 6" id="KW-0853">WD repeat</keyword>
<evidence type="ECO:0000256" key="2">
    <source>
        <dbReference type="ARBA" id="ARBA00022737"/>
    </source>
</evidence>
<organism evidence="7 8">
    <name type="scientific">Penicillium chrysogenum</name>
    <name type="common">Penicillium notatum</name>
    <dbReference type="NCBI Taxonomy" id="5076"/>
    <lineage>
        <taxon>Eukaryota</taxon>
        <taxon>Fungi</taxon>
        <taxon>Dikarya</taxon>
        <taxon>Ascomycota</taxon>
        <taxon>Pezizomycotina</taxon>
        <taxon>Eurotiomycetes</taxon>
        <taxon>Eurotiomycetidae</taxon>
        <taxon>Eurotiales</taxon>
        <taxon>Aspergillaceae</taxon>
        <taxon>Penicillium</taxon>
        <taxon>Penicillium chrysogenum species complex</taxon>
    </lineage>
</organism>
<keyword evidence="2" id="KW-0677">Repeat</keyword>
<comment type="caution">
    <text evidence="7">The sequence shown here is derived from an EMBL/GenBank/DDBJ whole genome shotgun (WGS) entry which is preliminary data.</text>
</comment>
<dbReference type="PROSITE" id="PS50082">
    <property type="entry name" value="WD_REPEATS_2"/>
    <property type="match status" value="1"/>
</dbReference>
<evidence type="ECO:0000313" key="7">
    <source>
        <dbReference type="EMBL" id="KAJ5284135.1"/>
    </source>
</evidence>
<evidence type="ECO:0000256" key="3">
    <source>
        <dbReference type="ARBA" id="ARBA00038415"/>
    </source>
</evidence>
<evidence type="ECO:0000256" key="5">
    <source>
        <dbReference type="ARBA" id="ARBA00043913"/>
    </source>
</evidence>
<comment type="function">
    <text evidence="5">Involved in mitochondrial fission. Acts as an adapter protein required to form mitochondrial fission complexes. Formation of these complexes is required to promote constriction and fission of the mitochondrial compartment at a late step in mitochondrial division.</text>
</comment>
<dbReference type="PANTHER" id="PTHR22847">
    <property type="entry name" value="WD40 REPEAT PROTEIN"/>
    <property type="match status" value="1"/>
</dbReference>
<dbReference type="EMBL" id="JAPVEB010000001">
    <property type="protein sequence ID" value="KAJ5284135.1"/>
    <property type="molecule type" value="Genomic_DNA"/>
</dbReference>
<evidence type="ECO:0000256" key="4">
    <source>
        <dbReference type="ARBA" id="ARBA00039789"/>
    </source>
</evidence>
<name>A0ABQ8X0H6_PENCH</name>
<feature type="non-terminal residue" evidence="7">
    <location>
        <position position="229"/>
    </location>
</feature>
<sequence length="229" mass="25790">MKPLPRFIDRVFSLPRKARLYESADVQSFDDFSGRGFPISFSRDSRTLAYGANNSSIKLRAVMTGVLRQSLERHPQDIEGVSLVSFSPNGQLLASIAFDRTIKLWDPAEDRQYIPKATIGAWCTSTTSRLKVRELTFSPCSRFLASHSGNTIQLWDVDTETDSLRLRHTLDGHLDHLWGPLSFSPNGQLLATSSSDHMLTFRNTRTGSLWLPLEYQPSCFMIHGSVLVL</sequence>
<reference evidence="7 8" key="1">
    <citation type="journal article" date="2023" name="IMA Fungus">
        <title>Comparative genomic study of the Penicillium genus elucidates a diverse pangenome and 15 lateral gene transfer events.</title>
        <authorList>
            <person name="Petersen C."/>
            <person name="Sorensen T."/>
            <person name="Nielsen M.R."/>
            <person name="Sondergaard T.E."/>
            <person name="Sorensen J.L."/>
            <person name="Fitzpatrick D.A."/>
            <person name="Frisvad J.C."/>
            <person name="Nielsen K.L."/>
        </authorList>
    </citation>
    <scope>NUCLEOTIDE SEQUENCE [LARGE SCALE GENOMIC DNA]</scope>
    <source>
        <strain evidence="7 8">IBT 3361</strain>
    </source>
</reference>
<evidence type="ECO:0000256" key="1">
    <source>
        <dbReference type="ARBA" id="ARBA00022574"/>
    </source>
</evidence>
<dbReference type="SMART" id="SM00320">
    <property type="entry name" value="WD40"/>
    <property type="match status" value="4"/>
</dbReference>
<proteinExistence type="inferred from homology"/>
<dbReference type="PANTHER" id="PTHR22847:SF637">
    <property type="entry name" value="WD REPEAT DOMAIN 5B"/>
    <property type="match status" value="1"/>
</dbReference>
<protein>
    <recommendedName>
        <fullName evidence="4">Mitochondrial division protein 1</fullName>
    </recommendedName>
</protein>
<dbReference type="SUPFAM" id="SSF50978">
    <property type="entry name" value="WD40 repeat-like"/>
    <property type="match status" value="1"/>
</dbReference>
<keyword evidence="8" id="KW-1185">Reference proteome</keyword>
<comment type="similarity">
    <text evidence="3">Belongs to the WD repeat MDV1/CAF4 family.</text>
</comment>
<dbReference type="InterPro" id="IPR001680">
    <property type="entry name" value="WD40_rpt"/>
</dbReference>
<dbReference type="PROSITE" id="PS50294">
    <property type="entry name" value="WD_REPEATS_REGION"/>
    <property type="match status" value="1"/>
</dbReference>
<dbReference type="InterPro" id="IPR036322">
    <property type="entry name" value="WD40_repeat_dom_sf"/>
</dbReference>
<dbReference type="Gene3D" id="2.130.10.10">
    <property type="entry name" value="YVTN repeat-like/Quinoprotein amine dehydrogenase"/>
    <property type="match status" value="1"/>
</dbReference>
<dbReference type="Proteomes" id="UP001220256">
    <property type="component" value="Unassembled WGS sequence"/>
</dbReference>
<feature type="repeat" description="WD" evidence="6">
    <location>
        <begin position="81"/>
        <end position="106"/>
    </location>
</feature>
<accession>A0ABQ8X0H6</accession>
<dbReference type="InterPro" id="IPR015943">
    <property type="entry name" value="WD40/YVTN_repeat-like_dom_sf"/>
</dbReference>